<organism evidence="1">
    <name type="scientific">Thermomicrobium roseum</name>
    <dbReference type="NCBI Taxonomy" id="500"/>
    <lineage>
        <taxon>Bacteria</taxon>
        <taxon>Pseudomonadati</taxon>
        <taxon>Thermomicrobiota</taxon>
        <taxon>Thermomicrobia</taxon>
        <taxon>Thermomicrobiales</taxon>
        <taxon>Thermomicrobiaceae</taxon>
        <taxon>Thermomicrobium</taxon>
    </lineage>
</organism>
<dbReference type="PROSITE" id="PS51257">
    <property type="entry name" value="PROKAR_LIPOPROTEIN"/>
    <property type="match status" value="1"/>
</dbReference>
<proteinExistence type="predicted"/>
<accession>A0A7C2B501</accession>
<dbReference type="Gene3D" id="2.30.42.10">
    <property type="match status" value="1"/>
</dbReference>
<comment type="caution">
    <text evidence="1">The sequence shown here is derived from an EMBL/GenBank/DDBJ whole genome shotgun (WGS) entry which is preliminary data.</text>
</comment>
<reference evidence="1" key="1">
    <citation type="journal article" date="2020" name="mSystems">
        <title>Genome- and Community-Level Interaction Insights into Carbon Utilization and Element Cycling Functions of Hydrothermarchaeota in Hydrothermal Sediment.</title>
        <authorList>
            <person name="Zhou Z."/>
            <person name="Liu Y."/>
            <person name="Xu W."/>
            <person name="Pan J."/>
            <person name="Luo Z.H."/>
            <person name="Li M."/>
        </authorList>
    </citation>
    <scope>NUCLEOTIDE SEQUENCE [LARGE SCALE GENOMIC DNA]</scope>
    <source>
        <strain evidence="1">SpSt-222</strain>
    </source>
</reference>
<dbReference type="AlphaFoldDB" id="A0A7C2B501"/>
<dbReference type="Pfam" id="PF13180">
    <property type="entry name" value="PDZ_2"/>
    <property type="match status" value="1"/>
</dbReference>
<protein>
    <submittedName>
        <fullName evidence="1">PDZ domain-containing protein</fullName>
    </submittedName>
</protein>
<dbReference type="InterPro" id="IPR009003">
    <property type="entry name" value="Peptidase_S1_PA"/>
</dbReference>
<dbReference type="SMART" id="SM00228">
    <property type="entry name" value="PDZ"/>
    <property type="match status" value="1"/>
</dbReference>
<gene>
    <name evidence="1" type="ORF">ENP47_00600</name>
</gene>
<dbReference type="SUPFAM" id="SSF50494">
    <property type="entry name" value="Trypsin-like serine proteases"/>
    <property type="match status" value="1"/>
</dbReference>
<sequence>MNGRTAGSQLLAASKAHRKFSLLLALALLLTGCRGFPALGGTPPTPTVPRPSETELAWNEVEARLAPATALIRFELPQAGPFLATGIAYAPGLLLTIAPPLEGGAPQSVQVLLPGSSEPRPAELRGVSPCDGVAVVALQPTTDLALAPLAGASETDIGIDVLVYGHSASDPDGAPVSAPAVIAGVTTDTRRAIEEIGVTIDLSGFTYGSLLVNRHAAVLGLLLPTGLFLPAERARAAADVLAEGRGLLWLGLGLSPHRNPQRFGTDRGLVVLRVTPNGPAASAGIEPGMLLTHVDGTELESFAQLCGVLRQHRQGDELTIELRQVTGQELIVTQARPRIGESAQAPLTELRREPRPRPATTPVTTTWTFDRPEEAADWPTGSSQAGTGELRDGSYVITLNQPNAFGIFPPLSLGAGTDQRITARVSLPENAGAGLIVRSSQEPNGSRNLYLCAVVRTGGQLVATCSLAVAGQSAVLLPVTPLAAIDPATDPLELELAAQDTRLIFRVAGETVAELDDPLLGYGQVALWVESFDTVPVTVRFHEVHVELLPR</sequence>
<dbReference type="PROSITE" id="PS50106">
    <property type="entry name" value="PDZ"/>
    <property type="match status" value="1"/>
</dbReference>
<dbReference type="InterPro" id="IPR001478">
    <property type="entry name" value="PDZ"/>
</dbReference>
<dbReference type="EMBL" id="DSJL01000001">
    <property type="protein sequence ID" value="HEF64103.1"/>
    <property type="molecule type" value="Genomic_DNA"/>
</dbReference>
<evidence type="ECO:0000313" key="1">
    <source>
        <dbReference type="EMBL" id="HEF64103.1"/>
    </source>
</evidence>
<dbReference type="CDD" id="cd06779">
    <property type="entry name" value="cpPDZ_Deg_HtrA-like"/>
    <property type="match status" value="1"/>
</dbReference>
<name>A0A7C2B501_THERO</name>
<dbReference type="InterPro" id="IPR036034">
    <property type="entry name" value="PDZ_sf"/>
</dbReference>
<dbReference type="Gene3D" id="2.60.120.560">
    <property type="entry name" value="Exo-inulinase, domain 1"/>
    <property type="match status" value="1"/>
</dbReference>
<dbReference type="SUPFAM" id="SSF50156">
    <property type="entry name" value="PDZ domain-like"/>
    <property type="match status" value="1"/>
</dbReference>